<dbReference type="GO" id="GO:0000156">
    <property type="term" value="F:phosphorelay response regulator activity"/>
    <property type="evidence" value="ECO:0007669"/>
    <property type="project" value="InterPro"/>
</dbReference>
<proteinExistence type="predicted"/>
<dbReference type="Proteomes" id="UP000070319">
    <property type="component" value="Unassembled WGS sequence"/>
</dbReference>
<reference evidence="3 4" key="1">
    <citation type="submission" date="2016-02" db="EMBL/GenBank/DDBJ databases">
        <authorList>
            <person name="Wen L."/>
            <person name="He K."/>
            <person name="Yang H."/>
        </authorList>
    </citation>
    <scope>NUCLEOTIDE SEQUENCE [LARGE SCALE GENOMIC DNA]</scope>
    <source>
        <strain evidence="3 4">KLE1704</strain>
    </source>
</reference>
<dbReference type="PANTHER" id="PTHR37299">
    <property type="entry name" value="TRANSCRIPTIONAL REGULATOR-RELATED"/>
    <property type="match status" value="1"/>
</dbReference>
<dbReference type="GO" id="GO:0003677">
    <property type="term" value="F:DNA binding"/>
    <property type="evidence" value="ECO:0007669"/>
    <property type="project" value="UniProtKB-KW"/>
</dbReference>
<accession>A0A139LJG2</accession>
<evidence type="ECO:0000256" key="1">
    <source>
        <dbReference type="SAM" id="Phobius"/>
    </source>
</evidence>
<dbReference type="EMBL" id="LTDF01000073">
    <property type="protein sequence ID" value="KXT51587.1"/>
    <property type="molecule type" value="Genomic_DNA"/>
</dbReference>
<gene>
    <name evidence="3" type="ORF">HMPREF2531_01840</name>
</gene>
<keyword evidence="1" id="KW-1133">Transmembrane helix</keyword>
<dbReference type="RefSeq" id="WP_061435405.1">
    <property type="nucleotide sequence ID" value="NZ_KQ968691.1"/>
</dbReference>
<dbReference type="InterPro" id="IPR007492">
    <property type="entry name" value="LytTR_DNA-bd_dom"/>
</dbReference>
<dbReference type="InterPro" id="IPR046947">
    <property type="entry name" value="LytR-like"/>
</dbReference>
<organism evidence="3">
    <name type="scientific">Bacteroides intestinalis</name>
    <dbReference type="NCBI Taxonomy" id="329854"/>
    <lineage>
        <taxon>Bacteria</taxon>
        <taxon>Pseudomonadati</taxon>
        <taxon>Bacteroidota</taxon>
        <taxon>Bacteroidia</taxon>
        <taxon>Bacteroidales</taxon>
        <taxon>Bacteroidaceae</taxon>
        <taxon>Bacteroides</taxon>
    </lineage>
</organism>
<keyword evidence="3" id="KW-0238">DNA-binding</keyword>
<feature type="transmembrane region" description="Helical" evidence="1">
    <location>
        <begin position="47"/>
        <end position="69"/>
    </location>
</feature>
<feature type="transmembrane region" description="Helical" evidence="1">
    <location>
        <begin position="81"/>
        <end position="104"/>
    </location>
</feature>
<feature type="transmembrane region" description="Helical" evidence="1">
    <location>
        <begin position="12"/>
        <end position="35"/>
    </location>
</feature>
<comment type="caution">
    <text evidence="3">The sequence shown here is derived from an EMBL/GenBank/DDBJ whole genome shotgun (WGS) entry which is preliminary data.</text>
</comment>
<dbReference type="Pfam" id="PF04397">
    <property type="entry name" value="LytTR"/>
    <property type="match status" value="1"/>
</dbReference>
<keyword evidence="1" id="KW-0812">Transmembrane</keyword>
<feature type="transmembrane region" description="Helical" evidence="1">
    <location>
        <begin position="110"/>
        <end position="128"/>
    </location>
</feature>
<dbReference type="PANTHER" id="PTHR37299:SF1">
    <property type="entry name" value="STAGE 0 SPORULATION PROTEIN A HOMOLOG"/>
    <property type="match status" value="1"/>
</dbReference>
<evidence type="ECO:0000313" key="4">
    <source>
        <dbReference type="Proteomes" id="UP000070319"/>
    </source>
</evidence>
<feature type="domain" description="HTH LytTR-type" evidence="2">
    <location>
        <begin position="165"/>
        <end position="269"/>
    </location>
</feature>
<keyword evidence="1" id="KW-0472">Membrane</keyword>
<dbReference type="PROSITE" id="PS50930">
    <property type="entry name" value="HTH_LYTTR"/>
    <property type="match status" value="1"/>
</dbReference>
<protein>
    <submittedName>
        <fullName evidence="3">LytTr DNA-binding domain protein</fullName>
    </submittedName>
</protein>
<dbReference type="Gene3D" id="2.40.50.1020">
    <property type="entry name" value="LytTr DNA-binding domain"/>
    <property type="match status" value="1"/>
</dbReference>
<dbReference type="AlphaFoldDB" id="A0A139LJG2"/>
<dbReference type="SMART" id="SM00850">
    <property type="entry name" value="LytTR"/>
    <property type="match status" value="1"/>
</dbReference>
<sequence length="269" mass="30364">MRAHPIIDYPYRWFPMLVLALVLAIIQATLSWGYAGADWLPAIIDGITTIGWLAALAYLAWFVVGYVSILQTKVITVAAGILLWIAGSFMICDIMARIAGIPYISFASTIPFRLLFGVPTWIAIILWYQLIVVKDPAQEEEFIAPQAAAEEEEKPEAQEEIIDRITVKDGSRIHIIKVDELLYIQACGDYATLVTPTGEYIKEQTMKYFEGHLPTNNFVRIHRSTIVNVTQISRVELFGKETYQVLLKNGTKLRVSLTGYRLLKERLGI</sequence>
<evidence type="ECO:0000313" key="3">
    <source>
        <dbReference type="EMBL" id="KXT51587.1"/>
    </source>
</evidence>
<evidence type="ECO:0000259" key="2">
    <source>
        <dbReference type="PROSITE" id="PS50930"/>
    </source>
</evidence>
<name>A0A139LJG2_9BACE</name>
<dbReference type="PATRIC" id="fig|329854.7.peg.1873"/>